<dbReference type="GO" id="GO:0006260">
    <property type="term" value="P:DNA replication"/>
    <property type="evidence" value="ECO:0007669"/>
    <property type="project" value="InterPro"/>
</dbReference>
<dbReference type="GO" id="GO:0007095">
    <property type="term" value="P:mitotic G2 DNA damage checkpoint signaling"/>
    <property type="evidence" value="ECO:0007669"/>
    <property type="project" value="TreeGrafter"/>
</dbReference>
<dbReference type="GO" id="GO:0005634">
    <property type="term" value="C:nucleus"/>
    <property type="evidence" value="ECO:0007669"/>
    <property type="project" value="InterPro"/>
</dbReference>
<feature type="compositionally biased region" description="Polar residues" evidence="1">
    <location>
        <begin position="874"/>
        <end position="887"/>
    </location>
</feature>
<feature type="region of interest" description="Disordered" evidence="1">
    <location>
        <begin position="870"/>
        <end position="939"/>
    </location>
</feature>
<dbReference type="GO" id="GO:0033314">
    <property type="term" value="P:mitotic DNA replication checkpoint signaling"/>
    <property type="evidence" value="ECO:0007669"/>
    <property type="project" value="InterPro"/>
</dbReference>
<evidence type="ECO:0000313" key="3">
    <source>
        <dbReference type="Proteomes" id="UP001179952"/>
    </source>
</evidence>
<dbReference type="InterPro" id="IPR026153">
    <property type="entry name" value="Treslin"/>
</dbReference>
<evidence type="ECO:0000256" key="1">
    <source>
        <dbReference type="SAM" id="MobiDB-lite"/>
    </source>
</evidence>
<gene>
    <name evidence="2" type="ORF">QJS04_geneDACA011123</name>
</gene>
<dbReference type="AlphaFoldDB" id="A0AAV9BFU7"/>
<sequence>MEPSDLSQTQRIVLLVDLDPLLRLSNPQTYISSIIATSRRLLSFPPLSTTTALFASKFFFSSLSPILSTSKLHSLLGRSPSSFSFDRPTETLISLSQTLNFLSHIDGSDLHQSAPRASAIAGSLVQLIHDYAWEPQVEGTRSFPVIRSNLIVLLLPFPRSIQCLSEFMEVEIGDDVDALVKSFSQMFKSVSEGLISRDIHFSWVDVSCDSQLGLGFFEKAIRKLSWGCCSTDAIVLGSSMVPFGLIYPRIGLNFECGVRLGSAALILEISDVRGNSLSCKCCDLEVFSVSGVSGQVRNFGLFGNDSTSIRVMKIWRRTEAAKIDGKINGIVLLCGVPVKCDKDGERESSCEFFVDRILEMLHGEKTGSPVWLIFLAFLYKGNYSALVSVSDKDGKSTSFGLLKPFLVHSAVLSIYDSAPVYSINDSSVGHLKECCDISPFQSQDSCLLNASKDTDDRRRKNKKASNLPLDLNWSSFCEAVLSQSSDLTINDVDPRIQLEDVYFSKKYSNSKKLRFLKCWIKQITKLGSDCQIEPYKQKDEVGVQEGTEERVPRLEEDAELSVTSSPLIGENSFSGSRHEEAPEFVHPDNLEDFLSTIAQKIHHGLCCEDVDLGGFAERLVGLSIHCLYQNYQKKDTDDLIFSKTDDNCGAKVADELVGLLLTKPKDLVVKYKGSSPLLTLDPDPAIKTSRDKLREHELQILFRMEILKSRVGTSIEEDLKHKMVKEICLLLGNIEFNLQGGIFGGESLVDFAGRIIKKRYAQSLGDVISKIYTKMEFFPFNEGDEEDSLPNSNDGDGIHRDDNIDISRSSFCRNSLAARESSPHFPRNDEDDSQQHRDNLNWITKAQERRNRARRFSSFTSWTPDLMRVWAPRQPNTTKATPESSYKPSKRRKRHTARYDMVCETPMTDKKPRHPEIELSRSLSKALFQERNPSDDTKQ</sequence>
<dbReference type="GO" id="GO:0010212">
    <property type="term" value="P:response to ionizing radiation"/>
    <property type="evidence" value="ECO:0007669"/>
    <property type="project" value="InterPro"/>
</dbReference>
<feature type="compositionally biased region" description="Basic and acidic residues" evidence="1">
    <location>
        <begin position="907"/>
        <end position="919"/>
    </location>
</feature>
<feature type="region of interest" description="Disordered" evidence="1">
    <location>
        <begin position="817"/>
        <end position="837"/>
    </location>
</feature>
<dbReference type="EMBL" id="JAUJYN010000003">
    <property type="protein sequence ID" value="KAK1274972.1"/>
    <property type="molecule type" value="Genomic_DNA"/>
</dbReference>
<protein>
    <recommendedName>
        <fullName evidence="4">Treslin</fullName>
    </recommendedName>
</protein>
<dbReference type="Proteomes" id="UP001179952">
    <property type="component" value="Unassembled WGS sequence"/>
</dbReference>
<evidence type="ECO:0000313" key="2">
    <source>
        <dbReference type="EMBL" id="KAK1274972.1"/>
    </source>
</evidence>
<reference evidence="2" key="2">
    <citation type="submission" date="2023-06" db="EMBL/GenBank/DDBJ databases">
        <authorList>
            <person name="Ma L."/>
            <person name="Liu K.-W."/>
            <person name="Li Z."/>
            <person name="Hsiao Y.-Y."/>
            <person name="Qi Y."/>
            <person name="Fu T."/>
            <person name="Tang G."/>
            <person name="Zhang D."/>
            <person name="Sun W.-H."/>
            <person name="Liu D.-K."/>
            <person name="Li Y."/>
            <person name="Chen G.-Z."/>
            <person name="Liu X.-D."/>
            <person name="Liao X.-Y."/>
            <person name="Jiang Y.-T."/>
            <person name="Yu X."/>
            <person name="Hao Y."/>
            <person name="Huang J."/>
            <person name="Zhao X.-W."/>
            <person name="Ke S."/>
            <person name="Chen Y.-Y."/>
            <person name="Wu W.-L."/>
            <person name="Hsu J.-L."/>
            <person name="Lin Y.-F."/>
            <person name="Huang M.-D."/>
            <person name="Li C.-Y."/>
            <person name="Huang L."/>
            <person name="Wang Z.-W."/>
            <person name="Zhao X."/>
            <person name="Zhong W.-Y."/>
            <person name="Peng D.-H."/>
            <person name="Ahmad S."/>
            <person name="Lan S."/>
            <person name="Zhang J.-S."/>
            <person name="Tsai W.-C."/>
            <person name="Van De Peer Y."/>
            <person name="Liu Z.-J."/>
        </authorList>
    </citation>
    <scope>NUCLEOTIDE SEQUENCE</scope>
    <source>
        <strain evidence="2">SCP</strain>
        <tissue evidence="2">Leaves</tissue>
    </source>
</reference>
<comment type="caution">
    <text evidence="2">The sequence shown here is derived from an EMBL/GenBank/DDBJ whole genome shotgun (WGS) entry which is preliminary data.</text>
</comment>
<reference evidence="2" key="1">
    <citation type="journal article" date="2023" name="Nat. Commun.">
        <title>Diploid and tetraploid genomes of Acorus and the evolution of monocots.</title>
        <authorList>
            <person name="Ma L."/>
            <person name="Liu K.W."/>
            <person name="Li Z."/>
            <person name="Hsiao Y.Y."/>
            <person name="Qi Y."/>
            <person name="Fu T."/>
            <person name="Tang G.D."/>
            <person name="Zhang D."/>
            <person name="Sun W.H."/>
            <person name="Liu D.K."/>
            <person name="Li Y."/>
            <person name="Chen G.Z."/>
            <person name="Liu X.D."/>
            <person name="Liao X.Y."/>
            <person name="Jiang Y.T."/>
            <person name="Yu X."/>
            <person name="Hao Y."/>
            <person name="Huang J."/>
            <person name="Zhao X.W."/>
            <person name="Ke S."/>
            <person name="Chen Y.Y."/>
            <person name="Wu W.L."/>
            <person name="Hsu J.L."/>
            <person name="Lin Y.F."/>
            <person name="Huang M.D."/>
            <person name="Li C.Y."/>
            <person name="Huang L."/>
            <person name="Wang Z.W."/>
            <person name="Zhao X."/>
            <person name="Zhong W.Y."/>
            <person name="Peng D.H."/>
            <person name="Ahmad S."/>
            <person name="Lan S."/>
            <person name="Zhang J.S."/>
            <person name="Tsai W.C."/>
            <person name="Van de Peer Y."/>
            <person name="Liu Z.J."/>
        </authorList>
    </citation>
    <scope>NUCLEOTIDE SEQUENCE</scope>
    <source>
        <strain evidence="2">SCP</strain>
    </source>
</reference>
<keyword evidence="3" id="KW-1185">Reference proteome</keyword>
<dbReference type="GO" id="GO:0030174">
    <property type="term" value="P:regulation of DNA-templated DNA replication initiation"/>
    <property type="evidence" value="ECO:0007669"/>
    <property type="project" value="TreeGrafter"/>
</dbReference>
<name>A0AAV9BFU7_ACOGR</name>
<evidence type="ECO:0008006" key="4">
    <source>
        <dbReference type="Google" id="ProtNLM"/>
    </source>
</evidence>
<organism evidence="2 3">
    <name type="scientific">Acorus gramineus</name>
    <name type="common">Dwarf sweet flag</name>
    <dbReference type="NCBI Taxonomy" id="55184"/>
    <lineage>
        <taxon>Eukaryota</taxon>
        <taxon>Viridiplantae</taxon>
        <taxon>Streptophyta</taxon>
        <taxon>Embryophyta</taxon>
        <taxon>Tracheophyta</taxon>
        <taxon>Spermatophyta</taxon>
        <taxon>Magnoliopsida</taxon>
        <taxon>Liliopsida</taxon>
        <taxon>Acoraceae</taxon>
        <taxon>Acorus</taxon>
    </lineage>
</organism>
<proteinExistence type="predicted"/>
<dbReference type="PANTHER" id="PTHR21556:SF2">
    <property type="entry name" value="TRESLIN"/>
    <property type="match status" value="1"/>
</dbReference>
<dbReference type="PANTHER" id="PTHR21556">
    <property type="entry name" value="TRESLIN"/>
    <property type="match status" value="1"/>
</dbReference>
<accession>A0AAV9BFU7</accession>
<dbReference type="GO" id="GO:0003682">
    <property type="term" value="F:chromatin binding"/>
    <property type="evidence" value="ECO:0007669"/>
    <property type="project" value="TreeGrafter"/>
</dbReference>